<feature type="non-terminal residue" evidence="2">
    <location>
        <position position="1"/>
    </location>
</feature>
<dbReference type="CDD" id="cd02440">
    <property type="entry name" value="AdoMet_MTases"/>
    <property type="match status" value="1"/>
</dbReference>
<feature type="region of interest" description="Disordered" evidence="1">
    <location>
        <begin position="276"/>
        <end position="298"/>
    </location>
</feature>
<gene>
    <name evidence="2" type="ORF">E6H05_10185</name>
</gene>
<proteinExistence type="predicted"/>
<keyword evidence="2" id="KW-0808">Transferase</keyword>
<dbReference type="InterPro" id="IPR029063">
    <property type="entry name" value="SAM-dependent_MTases_sf"/>
</dbReference>
<comment type="caution">
    <text evidence="2">The sequence shown here is derived from an EMBL/GenBank/DDBJ whole genome shotgun (WGS) entry which is preliminary data.</text>
</comment>
<dbReference type="Pfam" id="PF13489">
    <property type="entry name" value="Methyltransf_23"/>
    <property type="match status" value="1"/>
</dbReference>
<dbReference type="AlphaFoldDB" id="A0A537IPB1"/>
<reference evidence="2 3" key="1">
    <citation type="journal article" date="2019" name="Nat. Microbiol.">
        <title>Mediterranean grassland soil C-N compound turnover is dependent on rainfall and depth, and is mediated by genomically divergent microorganisms.</title>
        <authorList>
            <person name="Diamond S."/>
            <person name="Andeer P.F."/>
            <person name="Li Z."/>
            <person name="Crits-Christoph A."/>
            <person name="Burstein D."/>
            <person name="Anantharaman K."/>
            <person name="Lane K.R."/>
            <person name="Thomas B.C."/>
            <person name="Pan C."/>
            <person name="Northen T.R."/>
            <person name="Banfield J.F."/>
        </authorList>
    </citation>
    <scope>NUCLEOTIDE SEQUENCE [LARGE SCALE GENOMIC DNA]</scope>
    <source>
        <strain evidence="2">NP_8</strain>
    </source>
</reference>
<sequence>IIIQFVLAGLRIKELPIPTYYGDEICRVNGIRYAWDVAKAVMVARAQRMGFFYDRRFDCQPATSGHAQYEPKLGYLSPHTAALEIVPPGARVLDLGCAGGYVGAMLRRERGCRVTGVDRFPPGAGVELDAFVLHDLNDGLPLLDARDYDYILLLDVIEHLTSPETFVERLRDALKFAPTRPIQLRQARHPRSHALPPVHLRVVPASLRAGRLPRAADARYSGADCARAAAGRAQPCAERHQSGADSPRARPLLLSDLLRRRSASIARVPPAAGAHAIGGALRGGRGRDGRHPLTTQSA</sequence>
<dbReference type="Gene3D" id="3.40.50.150">
    <property type="entry name" value="Vaccinia Virus protein VP39"/>
    <property type="match status" value="1"/>
</dbReference>
<evidence type="ECO:0000256" key="1">
    <source>
        <dbReference type="SAM" id="MobiDB-lite"/>
    </source>
</evidence>
<keyword evidence="2" id="KW-0489">Methyltransferase</keyword>
<accession>A0A537IPB1</accession>
<dbReference type="GO" id="GO:0032259">
    <property type="term" value="P:methylation"/>
    <property type="evidence" value="ECO:0007669"/>
    <property type="project" value="UniProtKB-KW"/>
</dbReference>
<organism evidence="2 3">
    <name type="scientific">Candidatus Segetimicrobium genomatis</name>
    <dbReference type="NCBI Taxonomy" id="2569760"/>
    <lineage>
        <taxon>Bacteria</taxon>
        <taxon>Bacillati</taxon>
        <taxon>Candidatus Sysuimicrobiota</taxon>
        <taxon>Candidatus Sysuimicrobiia</taxon>
        <taxon>Candidatus Sysuimicrobiales</taxon>
        <taxon>Candidatus Segetimicrobiaceae</taxon>
        <taxon>Candidatus Segetimicrobium</taxon>
    </lineage>
</organism>
<evidence type="ECO:0000313" key="2">
    <source>
        <dbReference type="EMBL" id="TMI73145.1"/>
    </source>
</evidence>
<dbReference type="GO" id="GO:0008168">
    <property type="term" value="F:methyltransferase activity"/>
    <property type="evidence" value="ECO:0007669"/>
    <property type="project" value="UniProtKB-KW"/>
</dbReference>
<evidence type="ECO:0000313" key="3">
    <source>
        <dbReference type="Proteomes" id="UP000318834"/>
    </source>
</evidence>
<protein>
    <submittedName>
        <fullName evidence="2">Class I SAM-dependent methyltransferase</fullName>
    </submittedName>
</protein>
<dbReference type="Proteomes" id="UP000318834">
    <property type="component" value="Unassembled WGS sequence"/>
</dbReference>
<dbReference type="EMBL" id="VBAP01000075">
    <property type="protein sequence ID" value="TMI73145.1"/>
    <property type="molecule type" value="Genomic_DNA"/>
</dbReference>
<name>A0A537IPB1_9BACT</name>
<dbReference type="SUPFAM" id="SSF53335">
    <property type="entry name" value="S-adenosyl-L-methionine-dependent methyltransferases"/>
    <property type="match status" value="1"/>
</dbReference>